<feature type="compositionally biased region" description="Acidic residues" evidence="4">
    <location>
        <begin position="173"/>
        <end position="182"/>
    </location>
</feature>
<feature type="region of interest" description="Disordered" evidence="4">
    <location>
        <begin position="153"/>
        <end position="202"/>
    </location>
</feature>
<dbReference type="PROSITE" id="PS50297">
    <property type="entry name" value="ANK_REP_REGION"/>
    <property type="match status" value="2"/>
</dbReference>
<reference evidence="5" key="1">
    <citation type="submission" date="2023-06" db="EMBL/GenBank/DDBJ databases">
        <title>Genome-scale phylogeny and comparative genomics of the fungal order Sordariales.</title>
        <authorList>
            <consortium name="Lawrence Berkeley National Laboratory"/>
            <person name="Hensen N."/>
            <person name="Bonometti L."/>
            <person name="Westerberg I."/>
            <person name="Brannstrom I.O."/>
            <person name="Guillou S."/>
            <person name="Cros-Aarteil S."/>
            <person name="Calhoun S."/>
            <person name="Haridas S."/>
            <person name="Kuo A."/>
            <person name="Mondo S."/>
            <person name="Pangilinan J."/>
            <person name="Riley R."/>
            <person name="Labutti K."/>
            <person name="Andreopoulos B."/>
            <person name="Lipzen A."/>
            <person name="Chen C."/>
            <person name="Yanf M."/>
            <person name="Daum C."/>
            <person name="Ng V."/>
            <person name="Clum A."/>
            <person name="Steindorff A."/>
            <person name="Ohm R."/>
            <person name="Martin F."/>
            <person name="Silar P."/>
            <person name="Natvig D."/>
            <person name="Lalanne C."/>
            <person name="Gautier V."/>
            <person name="Ament-Velasquez S.L."/>
            <person name="Kruys A."/>
            <person name="Hutchinson M.I."/>
            <person name="Powell A.J."/>
            <person name="Barry K."/>
            <person name="Miller A.N."/>
            <person name="Grigoriev I.V."/>
            <person name="Debuchy R."/>
            <person name="Gladieux P."/>
            <person name="Thoren M.H."/>
            <person name="Johannesson H."/>
        </authorList>
    </citation>
    <scope>NUCLEOTIDE SEQUENCE</scope>
    <source>
        <strain evidence="5">PSN4</strain>
    </source>
</reference>
<keyword evidence="1" id="KW-0677">Repeat</keyword>
<proteinExistence type="predicted"/>
<name>A0AAJ0BH86_9PEZI</name>
<evidence type="ECO:0000313" key="6">
    <source>
        <dbReference type="Proteomes" id="UP001239445"/>
    </source>
</evidence>
<sequence length="202" mass="21593">MAPNLSEDEADDLIYLARTGDQEELTTSLTSLASRENVSPAEILISAKDEGKSTCLHMAAANGHLATVKLLLSHFANRPQAEKQAFLDAPNEYGNTGLHWASLSGHLPVVKLLVESGASVAIANNKEYVPLDLASFNDKVDVVDYFLKQSGDLENENNESSQGEGLAAAVGDVEMDDGDDVDEKDKKESVSSGSEKEKGGDR</sequence>
<dbReference type="PROSITE" id="PS50088">
    <property type="entry name" value="ANK_REPEAT"/>
    <property type="match status" value="2"/>
</dbReference>
<dbReference type="Proteomes" id="UP001239445">
    <property type="component" value="Unassembled WGS sequence"/>
</dbReference>
<keyword evidence="2 3" id="KW-0040">ANK repeat</keyword>
<accession>A0AAJ0BH86</accession>
<evidence type="ECO:0000313" key="5">
    <source>
        <dbReference type="EMBL" id="KAK1757143.1"/>
    </source>
</evidence>
<dbReference type="InterPro" id="IPR036770">
    <property type="entry name" value="Ankyrin_rpt-contain_sf"/>
</dbReference>
<dbReference type="SMART" id="SM00248">
    <property type="entry name" value="ANK"/>
    <property type="match status" value="3"/>
</dbReference>
<dbReference type="PANTHER" id="PTHR24171:SF10">
    <property type="entry name" value="ANKYRIN REPEAT DOMAIN-CONTAINING PROTEIN 29-LIKE"/>
    <property type="match status" value="1"/>
</dbReference>
<evidence type="ECO:0000256" key="1">
    <source>
        <dbReference type="ARBA" id="ARBA00022737"/>
    </source>
</evidence>
<dbReference type="InterPro" id="IPR002110">
    <property type="entry name" value="Ankyrin_rpt"/>
</dbReference>
<evidence type="ECO:0000256" key="2">
    <source>
        <dbReference type="ARBA" id="ARBA00023043"/>
    </source>
</evidence>
<evidence type="ECO:0000256" key="3">
    <source>
        <dbReference type="PROSITE-ProRule" id="PRU00023"/>
    </source>
</evidence>
<evidence type="ECO:0000256" key="4">
    <source>
        <dbReference type="SAM" id="MobiDB-lite"/>
    </source>
</evidence>
<dbReference type="SUPFAM" id="SSF48403">
    <property type="entry name" value="Ankyrin repeat"/>
    <property type="match status" value="1"/>
</dbReference>
<feature type="compositionally biased region" description="Basic and acidic residues" evidence="4">
    <location>
        <begin position="183"/>
        <end position="202"/>
    </location>
</feature>
<protein>
    <submittedName>
        <fullName evidence="5">Ankyrin repeat-containing protein YAR1</fullName>
    </submittedName>
</protein>
<dbReference type="EMBL" id="MU839831">
    <property type="protein sequence ID" value="KAK1757143.1"/>
    <property type="molecule type" value="Genomic_DNA"/>
</dbReference>
<keyword evidence="6" id="KW-1185">Reference proteome</keyword>
<dbReference type="PANTHER" id="PTHR24171">
    <property type="entry name" value="ANKYRIN REPEAT DOMAIN-CONTAINING PROTEIN 39-RELATED"/>
    <property type="match status" value="1"/>
</dbReference>
<dbReference type="Gene3D" id="1.25.40.20">
    <property type="entry name" value="Ankyrin repeat-containing domain"/>
    <property type="match status" value="1"/>
</dbReference>
<feature type="repeat" description="ANK" evidence="3">
    <location>
        <begin position="93"/>
        <end position="125"/>
    </location>
</feature>
<organism evidence="5 6">
    <name type="scientific">Echria macrotheca</name>
    <dbReference type="NCBI Taxonomy" id="438768"/>
    <lineage>
        <taxon>Eukaryota</taxon>
        <taxon>Fungi</taxon>
        <taxon>Dikarya</taxon>
        <taxon>Ascomycota</taxon>
        <taxon>Pezizomycotina</taxon>
        <taxon>Sordariomycetes</taxon>
        <taxon>Sordariomycetidae</taxon>
        <taxon>Sordariales</taxon>
        <taxon>Schizotheciaceae</taxon>
        <taxon>Echria</taxon>
    </lineage>
</organism>
<gene>
    <name evidence="5" type="ORF">QBC47DRAFT_378495</name>
</gene>
<comment type="caution">
    <text evidence="5">The sequence shown here is derived from an EMBL/GenBank/DDBJ whole genome shotgun (WGS) entry which is preliminary data.</text>
</comment>
<feature type="repeat" description="ANK" evidence="3">
    <location>
        <begin position="51"/>
        <end position="83"/>
    </location>
</feature>
<dbReference type="AlphaFoldDB" id="A0AAJ0BH86"/>
<dbReference type="Pfam" id="PF12796">
    <property type="entry name" value="Ank_2"/>
    <property type="match status" value="1"/>
</dbReference>